<sequence>MHTIRVMIVEDDPFWLERLTVDIGAERDIEVVATASNKADTLEQIQRCYPDILLLDIHLTGNRLDGIELLRDNPEVIHCPVIMLTSMVEQEIILEAFAYGAVNFLHKSSVSDIIQTIRDCYQGRMAIHPDAATVLRKGFVMSTQLDGLTPVEKEVFKLDQLGYNKPQIAAKLNKSFATIKNQLRTIRRKLGRIIERE</sequence>
<organism evidence="6 7">
    <name type="scientific">Paenibacillus plantiphilus</name>
    <dbReference type="NCBI Taxonomy" id="2905650"/>
    <lineage>
        <taxon>Bacteria</taxon>
        <taxon>Bacillati</taxon>
        <taxon>Bacillota</taxon>
        <taxon>Bacilli</taxon>
        <taxon>Bacillales</taxon>
        <taxon>Paenibacillaceae</taxon>
        <taxon>Paenibacillus</taxon>
    </lineage>
</organism>
<protein>
    <submittedName>
        <fullName evidence="6">Transcriptional regulatory protein LnrK</fullName>
    </submittedName>
</protein>
<dbReference type="RefSeq" id="WP_236340090.1">
    <property type="nucleotide sequence ID" value="NZ_CAKMMF010000007.1"/>
</dbReference>
<evidence type="ECO:0000259" key="5">
    <source>
        <dbReference type="PROSITE" id="PS50110"/>
    </source>
</evidence>
<dbReference type="InterPro" id="IPR016032">
    <property type="entry name" value="Sig_transdc_resp-reg_C-effctor"/>
</dbReference>
<dbReference type="InterPro" id="IPR051015">
    <property type="entry name" value="EvgA-like"/>
</dbReference>
<keyword evidence="1" id="KW-0805">Transcription regulation</keyword>
<keyword evidence="3" id="KW-0804">Transcription</keyword>
<evidence type="ECO:0000313" key="7">
    <source>
        <dbReference type="Proteomes" id="UP000838686"/>
    </source>
</evidence>
<comment type="caution">
    <text evidence="6">The sequence shown here is derived from an EMBL/GenBank/DDBJ whole genome shotgun (WGS) entry which is preliminary data.</text>
</comment>
<dbReference type="SUPFAM" id="SSF46894">
    <property type="entry name" value="C-terminal effector domain of the bipartite response regulators"/>
    <property type="match status" value="1"/>
</dbReference>
<dbReference type="EMBL" id="CAKMMF010000007">
    <property type="protein sequence ID" value="CAH1201868.1"/>
    <property type="molecule type" value="Genomic_DNA"/>
</dbReference>
<keyword evidence="2" id="KW-0238">DNA-binding</keyword>
<dbReference type="SUPFAM" id="SSF52172">
    <property type="entry name" value="CheY-like"/>
    <property type="match status" value="1"/>
</dbReference>
<dbReference type="InterPro" id="IPR001789">
    <property type="entry name" value="Sig_transdc_resp-reg_receiver"/>
</dbReference>
<feature type="domain" description="Response regulatory" evidence="5">
    <location>
        <begin position="5"/>
        <end position="122"/>
    </location>
</feature>
<evidence type="ECO:0000256" key="2">
    <source>
        <dbReference type="ARBA" id="ARBA00023125"/>
    </source>
</evidence>
<evidence type="ECO:0000256" key="3">
    <source>
        <dbReference type="ARBA" id="ARBA00023163"/>
    </source>
</evidence>
<reference evidence="6" key="1">
    <citation type="submission" date="2022-01" db="EMBL/GenBank/DDBJ databases">
        <authorList>
            <person name="Criscuolo A."/>
        </authorList>
    </citation>
    <scope>NUCLEOTIDE SEQUENCE</scope>
    <source>
        <strain evidence="6">CIP111893</strain>
    </source>
</reference>
<name>A0ABM9C1X3_9BACL</name>
<keyword evidence="7" id="KW-1185">Reference proteome</keyword>
<dbReference type="Proteomes" id="UP000838686">
    <property type="component" value="Unassembled WGS sequence"/>
</dbReference>
<keyword evidence="4" id="KW-0597">Phosphoprotein</keyword>
<dbReference type="SMART" id="SM00448">
    <property type="entry name" value="REC"/>
    <property type="match status" value="1"/>
</dbReference>
<dbReference type="PANTHER" id="PTHR45566">
    <property type="entry name" value="HTH-TYPE TRANSCRIPTIONAL REGULATOR YHJB-RELATED"/>
    <property type="match status" value="1"/>
</dbReference>
<dbReference type="Gene3D" id="3.40.50.2300">
    <property type="match status" value="1"/>
</dbReference>
<accession>A0ABM9C1X3</accession>
<proteinExistence type="predicted"/>
<dbReference type="InterPro" id="IPR011006">
    <property type="entry name" value="CheY-like_superfamily"/>
</dbReference>
<evidence type="ECO:0000313" key="6">
    <source>
        <dbReference type="EMBL" id="CAH1201868.1"/>
    </source>
</evidence>
<gene>
    <name evidence="6" type="primary">lnrK_5</name>
    <name evidence="6" type="ORF">PAECIP111893_01753</name>
</gene>
<evidence type="ECO:0000256" key="4">
    <source>
        <dbReference type="PROSITE-ProRule" id="PRU00169"/>
    </source>
</evidence>
<dbReference type="PANTHER" id="PTHR45566:SF2">
    <property type="entry name" value="NARL SUBFAMILY"/>
    <property type="match status" value="1"/>
</dbReference>
<feature type="modified residue" description="4-aspartylphosphate" evidence="4">
    <location>
        <position position="56"/>
    </location>
</feature>
<dbReference type="Pfam" id="PF00072">
    <property type="entry name" value="Response_reg"/>
    <property type="match status" value="1"/>
</dbReference>
<evidence type="ECO:0000256" key="1">
    <source>
        <dbReference type="ARBA" id="ARBA00023015"/>
    </source>
</evidence>
<dbReference type="PROSITE" id="PS50110">
    <property type="entry name" value="RESPONSE_REGULATORY"/>
    <property type="match status" value="1"/>
</dbReference>